<dbReference type="RefSeq" id="WP_133430824.1">
    <property type="nucleotide sequence ID" value="NZ_CP092172.1"/>
</dbReference>
<dbReference type="Gene3D" id="3.40.50.10170">
    <property type="match status" value="1"/>
</dbReference>
<reference evidence="3 4" key="1">
    <citation type="submission" date="2019-01" db="EMBL/GenBank/DDBJ databases">
        <title>Draft genome sequences of the type strains of six Macrococcus species.</title>
        <authorList>
            <person name="Mazhar S."/>
            <person name="Altermann E."/>
            <person name="Hill C."/>
            <person name="Mcauliffe O."/>
        </authorList>
    </citation>
    <scope>NUCLEOTIDE SEQUENCE [LARGE SCALE GENOMIC DNA]</scope>
    <source>
        <strain evidence="3 4">CCM4811</strain>
    </source>
</reference>
<evidence type="ECO:0000313" key="3">
    <source>
        <dbReference type="EMBL" id="TDL98929.1"/>
    </source>
</evidence>
<proteinExistence type="predicted"/>
<evidence type="ECO:0000256" key="2">
    <source>
        <dbReference type="ARBA" id="ARBA00023121"/>
    </source>
</evidence>
<dbReference type="AlphaFoldDB" id="A0A4R6BGG4"/>
<comment type="function">
    <text evidence="1">May bind long-chain fatty acids, such as palmitate, and may play a role in lipid transport or fatty acid metabolism.</text>
</comment>
<dbReference type="InterPro" id="IPR050270">
    <property type="entry name" value="DegV_domain_contain"/>
</dbReference>
<evidence type="ECO:0000256" key="1">
    <source>
        <dbReference type="ARBA" id="ARBA00003238"/>
    </source>
</evidence>
<organism evidence="3 4">
    <name type="scientific">Macrococcus brunensis</name>
    <dbReference type="NCBI Taxonomy" id="198483"/>
    <lineage>
        <taxon>Bacteria</taxon>
        <taxon>Bacillati</taxon>
        <taxon>Bacillota</taxon>
        <taxon>Bacilli</taxon>
        <taxon>Bacillales</taxon>
        <taxon>Staphylococcaceae</taxon>
        <taxon>Macrococcus</taxon>
    </lineage>
</organism>
<dbReference type="Gene3D" id="3.30.1180.10">
    <property type="match status" value="1"/>
</dbReference>
<dbReference type="PANTHER" id="PTHR33434:SF2">
    <property type="entry name" value="FATTY ACID-BINDING PROTEIN TM_1468"/>
    <property type="match status" value="1"/>
</dbReference>
<dbReference type="InterPro" id="IPR003797">
    <property type="entry name" value="DegV"/>
</dbReference>
<gene>
    <name evidence="3" type="ORF">ERX27_00365</name>
</gene>
<dbReference type="InterPro" id="IPR043168">
    <property type="entry name" value="DegV_C"/>
</dbReference>
<keyword evidence="4" id="KW-1185">Reference proteome</keyword>
<dbReference type="NCBIfam" id="TIGR00762">
    <property type="entry name" value="DegV"/>
    <property type="match status" value="1"/>
</dbReference>
<dbReference type="SUPFAM" id="SSF82549">
    <property type="entry name" value="DAK1/DegV-like"/>
    <property type="match status" value="1"/>
</dbReference>
<accession>A0A4R6BGG4</accession>
<dbReference type="EMBL" id="SCWA01000001">
    <property type="protein sequence ID" value="TDL98929.1"/>
    <property type="molecule type" value="Genomic_DNA"/>
</dbReference>
<comment type="caution">
    <text evidence="3">The sequence shown here is derived from an EMBL/GenBank/DDBJ whole genome shotgun (WGS) entry which is preliminary data.</text>
</comment>
<protein>
    <submittedName>
        <fullName evidence="3">DegV family protein</fullName>
    </submittedName>
</protein>
<sequence length="285" mass="31619">MKIAVLTDSTANISDEMKERYHIHEVYLNVLFHGQAYRENVDMSKEEFYSRMRTESELPTTSQPAVGEYVDKLEELKAAGYTDVIAVHLSSGISGTYQSAITAGDMVEGINVHAVDSEISLTPQAFLCFRAAQMIEEGASIDEIVAELQSMVRNHVAYFMVNDLKNLKKGGRLTGAQAFVGSMLQVKPILHFVETKIVAAEKVRTKKKALKRIEELMAEFLDGETTATGCVLHANAEEEALEWLKDVQKRFPDIHFIVADVTPVIATHLGEGAMALGMVKRDLKL</sequence>
<dbReference type="Proteomes" id="UP000295310">
    <property type="component" value="Unassembled WGS sequence"/>
</dbReference>
<dbReference type="PROSITE" id="PS51482">
    <property type="entry name" value="DEGV"/>
    <property type="match status" value="1"/>
</dbReference>
<evidence type="ECO:0000313" key="4">
    <source>
        <dbReference type="Proteomes" id="UP000295310"/>
    </source>
</evidence>
<dbReference type="PANTHER" id="PTHR33434">
    <property type="entry name" value="DEGV DOMAIN-CONTAINING PROTEIN DR_1986-RELATED"/>
    <property type="match status" value="1"/>
</dbReference>
<dbReference type="GO" id="GO:0008289">
    <property type="term" value="F:lipid binding"/>
    <property type="evidence" value="ECO:0007669"/>
    <property type="project" value="UniProtKB-KW"/>
</dbReference>
<name>A0A4R6BGG4_9STAP</name>
<keyword evidence="2" id="KW-0446">Lipid-binding</keyword>
<dbReference type="Pfam" id="PF02645">
    <property type="entry name" value="DegV"/>
    <property type="match status" value="1"/>
</dbReference>
<dbReference type="OrthoDB" id="9775494at2"/>